<dbReference type="Gene3D" id="2.60.120.10">
    <property type="entry name" value="Jelly Rolls"/>
    <property type="match status" value="1"/>
</dbReference>
<name>A0AAE0K512_9PEZI</name>
<dbReference type="InterPro" id="IPR014710">
    <property type="entry name" value="RmlC-like_jellyroll"/>
</dbReference>
<feature type="domain" description="DUF985" evidence="2">
    <location>
        <begin position="57"/>
        <end position="191"/>
    </location>
</feature>
<reference evidence="3" key="1">
    <citation type="journal article" date="2023" name="Mol. Phylogenet. Evol.">
        <title>Genome-scale phylogeny and comparative genomics of the fungal order Sordariales.</title>
        <authorList>
            <person name="Hensen N."/>
            <person name="Bonometti L."/>
            <person name="Westerberg I."/>
            <person name="Brannstrom I.O."/>
            <person name="Guillou S."/>
            <person name="Cros-Aarteil S."/>
            <person name="Calhoun S."/>
            <person name="Haridas S."/>
            <person name="Kuo A."/>
            <person name="Mondo S."/>
            <person name="Pangilinan J."/>
            <person name="Riley R."/>
            <person name="LaButti K."/>
            <person name="Andreopoulos B."/>
            <person name="Lipzen A."/>
            <person name="Chen C."/>
            <person name="Yan M."/>
            <person name="Daum C."/>
            <person name="Ng V."/>
            <person name="Clum A."/>
            <person name="Steindorff A."/>
            <person name="Ohm R.A."/>
            <person name="Martin F."/>
            <person name="Silar P."/>
            <person name="Natvig D.O."/>
            <person name="Lalanne C."/>
            <person name="Gautier V."/>
            <person name="Ament-Velasquez S.L."/>
            <person name="Kruys A."/>
            <person name="Hutchinson M.I."/>
            <person name="Powell A.J."/>
            <person name="Barry K."/>
            <person name="Miller A.N."/>
            <person name="Grigoriev I.V."/>
            <person name="Debuchy R."/>
            <person name="Gladieux P."/>
            <person name="Hiltunen Thoren M."/>
            <person name="Johannesson H."/>
        </authorList>
    </citation>
    <scope>NUCLEOTIDE SEQUENCE</scope>
    <source>
        <strain evidence="3">CBS 958.72</strain>
    </source>
</reference>
<dbReference type="InterPro" id="IPR011051">
    <property type="entry name" value="RmlC_Cupin_sf"/>
</dbReference>
<dbReference type="InterPro" id="IPR009327">
    <property type="entry name" value="Cupin_DUF985"/>
</dbReference>
<feature type="signal peptide" evidence="1">
    <location>
        <begin position="1"/>
        <end position="18"/>
    </location>
</feature>
<dbReference type="Pfam" id="PF06172">
    <property type="entry name" value="Cupin_5"/>
    <property type="match status" value="1"/>
</dbReference>
<proteinExistence type="predicted"/>
<dbReference type="PANTHER" id="PTHR33387">
    <property type="entry name" value="RMLC-LIKE JELLY ROLL FOLD PROTEIN"/>
    <property type="match status" value="1"/>
</dbReference>
<comment type="caution">
    <text evidence="3">The sequence shown here is derived from an EMBL/GenBank/DDBJ whole genome shotgun (WGS) entry which is preliminary data.</text>
</comment>
<dbReference type="EMBL" id="JAULSN010000006">
    <property type="protein sequence ID" value="KAK3369742.1"/>
    <property type="molecule type" value="Genomic_DNA"/>
</dbReference>
<dbReference type="PANTHER" id="PTHR33387:SF3">
    <property type="entry name" value="DUF985 DOMAIN-CONTAINING PROTEIN"/>
    <property type="match status" value="1"/>
</dbReference>
<evidence type="ECO:0000256" key="1">
    <source>
        <dbReference type="SAM" id="SignalP"/>
    </source>
</evidence>
<organism evidence="3 4">
    <name type="scientific">Lasiosphaeria ovina</name>
    <dbReference type="NCBI Taxonomy" id="92902"/>
    <lineage>
        <taxon>Eukaryota</taxon>
        <taxon>Fungi</taxon>
        <taxon>Dikarya</taxon>
        <taxon>Ascomycota</taxon>
        <taxon>Pezizomycotina</taxon>
        <taxon>Sordariomycetes</taxon>
        <taxon>Sordariomycetidae</taxon>
        <taxon>Sordariales</taxon>
        <taxon>Lasiosphaeriaceae</taxon>
        <taxon>Lasiosphaeria</taxon>
    </lineage>
</organism>
<evidence type="ECO:0000259" key="2">
    <source>
        <dbReference type="Pfam" id="PF06172"/>
    </source>
</evidence>
<dbReference type="Proteomes" id="UP001287356">
    <property type="component" value="Unassembled WGS sequence"/>
</dbReference>
<sequence length="201" mass="21558">MIRLRASLLFACIAFVVAICVQAAAAAAAAPEAHAVRGSGGGGSSSQKPIDKRTAAEVIRQLGLAANPEKGYFAETFRDTLLVSFNGSSSGRAASTEIYYLLEGKVGDSLWHRVDAVEVWHYYAGAPLTLSLSNNDGRPVRKVTLGPDVFKNQRPQVVIASWEWQRARSLGDWTLVGTTVAPGFDPSGYEIAAANWNPRSH</sequence>
<dbReference type="AlphaFoldDB" id="A0AAE0K512"/>
<feature type="chain" id="PRO_5042186325" evidence="1">
    <location>
        <begin position="19"/>
        <end position="201"/>
    </location>
</feature>
<dbReference type="SUPFAM" id="SSF51182">
    <property type="entry name" value="RmlC-like cupins"/>
    <property type="match status" value="1"/>
</dbReference>
<gene>
    <name evidence="3" type="ORF">B0T24DRAFT_580825</name>
</gene>
<protein>
    <submittedName>
        <fullName evidence="3">RmlC-like cupin domain-containing protein</fullName>
    </submittedName>
</protein>
<dbReference type="InterPro" id="IPR039935">
    <property type="entry name" value="YML079W-like"/>
</dbReference>
<dbReference type="CDD" id="cd06121">
    <property type="entry name" value="cupin_YML079wp"/>
    <property type="match status" value="1"/>
</dbReference>
<accession>A0AAE0K512</accession>
<keyword evidence="1" id="KW-0732">Signal</keyword>
<reference evidence="3" key="2">
    <citation type="submission" date="2023-06" db="EMBL/GenBank/DDBJ databases">
        <authorList>
            <consortium name="Lawrence Berkeley National Laboratory"/>
            <person name="Haridas S."/>
            <person name="Hensen N."/>
            <person name="Bonometti L."/>
            <person name="Westerberg I."/>
            <person name="Brannstrom I.O."/>
            <person name="Guillou S."/>
            <person name="Cros-Aarteil S."/>
            <person name="Calhoun S."/>
            <person name="Kuo A."/>
            <person name="Mondo S."/>
            <person name="Pangilinan J."/>
            <person name="Riley R."/>
            <person name="Labutti K."/>
            <person name="Andreopoulos B."/>
            <person name="Lipzen A."/>
            <person name="Chen C."/>
            <person name="Yanf M."/>
            <person name="Daum C."/>
            <person name="Ng V."/>
            <person name="Clum A."/>
            <person name="Steindorff A."/>
            <person name="Ohm R."/>
            <person name="Martin F."/>
            <person name="Silar P."/>
            <person name="Natvig D."/>
            <person name="Lalanne C."/>
            <person name="Gautier V."/>
            <person name="Ament-Velasquez S.L."/>
            <person name="Kruys A."/>
            <person name="Hutchinson M.I."/>
            <person name="Powell A.J."/>
            <person name="Barry K."/>
            <person name="Miller A.N."/>
            <person name="Grigoriev I.V."/>
            <person name="Debuchy R."/>
            <person name="Gladieux P."/>
            <person name="Thoren M.H."/>
            <person name="Johannesson H."/>
        </authorList>
    </citation>
    <scope>NUCLEOTIDE SEQUENCE</scope>
    <source>
        <strain evidence="3">CBS 958.72</strain>
    </source>
</reference>
<keyword evidence="4" id="KW-1185">Reference proteome</keyword>
<evidence type="ECO:0000313" key="3">
    <source>
        <dbReference type="EMBL" id="KAK3369742.1"/>
    </source>
</evidence>
<evidence type="ECO:0000313" key="4">
    <source>
        <dbReference type="Proteomes" id="UP001287356"/>
    </source>
</evidence>